<evidence type="ECO:0000313" key="9">
    <source>
        <dbReference type="EMBL" id="MFC4076230.1"/>
    </source>
</evidence>
<dbReference type="PRINTS" id="PR00035">
    <property type="entry name" value="HTHGNTR"/>
</dbReference>
<dbReference type="PANTHER" id="PTHR46577:SF2">
    <property type="entry name" value="TRANSCRIPTIONAL REGULATORY PROTEIN"/>
    <property type="match status" value="1"/>
</dbReference>
<sequence length="488" mass="54931">MESTEEWKPQKENELPVYVQIVRYIRGKIAAGEWPVGTLLPSQRTLADIFGVNRSTVVSALEELAADGLVEGRVGSGTRVLNNTWSLLSSYSAPDWEGYVRSGIHLPNQNLIRAINQREFDPEVIRMGTGELSPSLYPGDRMGKVLRSLSDRIPSMGYEQGKGIAALRRQVSDWLGTQGIDVSPDSVLIVSGALQAFQLIAWSLLKPGSTVLVEKPSYLHSIRVFQSAGMQLSGLEMDREGIRLEGVERHHRRQQPSLLYTTPTCHNPTGRVMSEKRRKELMVYCRQTRLPLIEDDVYRELYLDGLPPRPLKAEDPHGLILYLGSFSKILSPGLRIGWVVGPEPVVDRLADIKMQADYGASSLSQWTAAEWLAGGHHVEHGEEVRKALRERRKAADLLLRQHLAGLADWELPPGGFYIWLRLKREVPVHRLFEEALRRGVLLHPGSLYDPADRRHLRLSFAYAPMEEWERGIRVLAELLQAESSRGLS</sequence>
<dbReference type="RefSeq" id="WP_380702893.1">
    <property type="nucleotide sequence ID" value="NZ_JBHSAP010000007.1"/>
</dbReference>
<dbReference type="InterPro" id="IPR004839">
    <property type="entry name" value="Aminotransferase_I/II_large"/>
</dbReference>
<evidence type="ECO:0000256" key="7">
    <source>
        <dbReference type="ARBA" id="ARBA00023163"/>
    </source>
</evidence>
<evidence type="ECO:0000256" key="1">
    <source>
        <dbReference type="ARBA" id="ARBA00001933"/>
    </source>
</evidence>
<comment type="similarity">
    <text evidence="2">In the C-terminal section; belongs to the class-I pyridoxal-phosphate-dependent aminotransferase family.</text>
</comment>
<evidence type="ECO:0000313" key="10">
    <source>
        <dbReference type="Proteomes" id="UP001595843"/>
    </source>
</evidence>
<dbReference type="InterPro" id="IPR015422">
    <property type="entry name" value="PyrdxlP-dep_Trfase_small"/>
</dbReference>
<keyword evidence="4" id="KW-0663">Pyridoxal phosphate</keyword>
<organism evidence="9 10">
    <name type="scientific">Salinithrix halophila</name>
    <dbReference type="NCBI Taxonomy" id="1485204"/>
    <lineage>
        <taxon>Bacteria</taxon>
        <taxon>Bacillati</taxon>
        <taxon>Bacillota</taxon>
        <taxon>Bacilli</taxon>
        <taxon>Bacillales</taxon>
        <taxon>Thermoactinomycetaceae</taxon>
        <taxon>Salinithrix</taxon>
    </lineage>
</organism>
<evidence type="ECO:0000256" key="3">
    <source>
        <dbReference type="ARBA" id="ARBA00022576"/>
    </source>
</evidence>
<dbReference type="InterPro" id="IPR036390">
    <property type="entry name" value="WH_DNA-bd_sf"/>
</dbReference>
<dbReference type="InterPro" id="IPR015421">
    <property type="entry name" value="PyrdxlP-dep_Trfase_major"/>
</dbReference>
<feature type="domain" description="HTH gntR-type" evidence="8">
    <location>
        <begin position="15"/>
        <end position="83"/>
    </location>
</feature>
<dbReference type="InterPro" id="IPR051446">
    <property type="entry name" value="HTH_trans_reg/aminotransferase"/>
</dbReference>
<dbReference type="GO" id="GO:0008483">
    <property type="term" value="F:transaminase activity"/>
    <property type="evidence" value="ECO:0007669"/>
    <property type="project" value="UniProtKB-KW"/>
</dbReference>
<dbReference type="Pfam" id="PF00392">
    <property type="entry name" value="GntR"/>
    <property type="match status" value="1"/>
</dbReference>
<dbReference type="InterPro" id="IPR000524">
    <property type="entry name" value="Tscrpt_reg_HTH_GntR"/>
</dbReference>
<dbReference type="InterPro" id="IPR015424">
    <property type="entry name" value="PyrdxlP-dep_Trfase"/>
</dbReference>
<dbReference type="Gene3D" id="3.40.640.10">
    <property type="entry name" value="Type I PLP-dependent aspartate aminotransferase-like (Major domain)"/>
    <property type="match status" value="1"/>
</dbReference>
<evidence type="ECO:0000259" key="8">
    <source>
        <dbReference type="PROSITE" id="PS50949"/>
    </source>
</evidence>
<reference evidence="10" key="1">
    <citation type="journal article" date="2019" name="Int. J. Syst. Evol. Microbiol.">
        <title>The Global Catalogue of Microorganisms (GCM) 10K type strain sequencing project: providing services to taxonomists for standard genome sequencing and annotation.</title>
        <authorList>
            <consortium name="The Broad Institute Genomics Platform"/>
            <consortium name="The Broad Institute Genome Sequencing Center for Infectious Disease"/>
            <person name="Wu L."/>
            <person name="Ma J."/>
        </authorList>
    </citation>
    <scope>NUCLEOTIDE SEQUENCE [LARGE SCALE GENOMIC DNA]</scope>
    <source>
        <strain evidence="10">IBRC-M 10813</strain>
    </source>
</reference>
<dbReference type="SMART" id="SM00345">
    <property type="entry name" value="HTH_GNTR"/>
    <property type="match status" value="1"/>
</dbReference>
<dbReference type="InterPro" id="IPR036388">
    <property type="entry name" value="WH-like_DNA-bd_sf"/>
</dbReference>
<keyword evidence="5" id="KW-0805">Transcription regulation</keyword>
<keyword evidence="6" id="KW-0238">DNA-binding</keyword>
<proteinExistence type="inferred from homology"/>
<keyword evidence="7" id="KW-0804">Transcription</keyword>
<dbReference type="Gene3D" id="3.90.1150.10">
    <property type="entry name" value="Aspartate Aminotransferase, domain 1"/>
    <property type="match status" value="1"/>
</dbReference>
<dbReference type="EMBL" id="JBHSAP010000007">
    <property type="protein sequence ID" value="MFC4076230.1"/>
    <property type="molecule type" value="Genomic_DNA"/>
</dbReference>
<keyword evidence="10" id="KW-1185">Reference proteome</keyword>
<name>A0ABV8JD49_9BACL</name>
<dbReference type="CDD" id="cd00609">
    <property type="entry name" value="AAT_like"/>
    <property type="match status" value="1"/>
</dbReference>
<dbReference type="Gene3D" id="1.10.10.10">
    <property type="entry name" value="Winged helix-like DNA-binding domain superfamily/Winged helix DNA-binding domain"/>
    <property type="match status" value="1"/>
</dbReference>
<comment type="caution">
    <text evidence="9">The sequence shown here is derived from an EMBL/GenBank/DDBJ whole genome shotgun (WGS) entry which is preliminary data.</text>
</comment>
<dbReference type="Proteomes" id="UP001595843">
    <property type="component" value="Unassembled WGS sequence"/>
</dbReference>
<evidence type="ECO:0000256" key="2">
    <source>
        <dbReference type="ARBA" id="ARBA00005384"/>
    </source>
</evidence>
<dbReference type="SUPFAM" id="SSF53383">
    <property type="entry name" value="PLP-dependent transferases"/>
    <property type="match status" value="1"/>
</dbReference>
<gene>
    <name evidence="9" type="ORF">ACFOUO_05330</name>
</gene>
<accession>A0ABV8JD49</accession>
<dbReference type="PROSITE" id="PS50949">
    <property type="entry name" value="HTH_GNTR"/>
    <property type="match status" value="1"/>
</dbReference>
<comment type="cofactor">
    <cofactor evidence="1">
        <name>pyridoxal 5'-phosphate</name>
        <dbReference type="ChEBI" id="CHEBI:597326"/>
    </cofactor>
</comment>
<evidence type="ECO:0000256" key="6">
    <source>
        <dbReference type="ARBA" id="ARBA00023125"/>
    </source>
</evidence>
<evidence type="ECO:0000256" key="5">
    <source>
        <dbReference type="ARBA" id="ARBA00023015"/>
    </source>
</evidence>
<dbReference type="Pfam" id="PF00155">
    <property type="entry name" value="Aminotran_1_2"/>
    <property type="match status" value="1"/>
</dbReference>
<protein>
    <submittedName>
        <fullName evidence="9">PLP-dependent aminotransferase family protein</fullName>
    </submittedName>
</protein>
<keyword evidence="3 9" id="KW-0808">Transferase</keyword>
<keyword evidence="3 9" id="KW-0032">Aminotransferase</keyword>
<dbReference type="PANTHER" id="PTHR46577">
    <property type="entry name" value="HTH-TYPE TRANSCRIPTIONAL REGULATORY PROTEIN GABR"/>
    <property type="match status" value="1"/>
</dbReference>
<dbReference type="CDD" id="cd07377">
    <property type="entry name" value="WHTH_GntR"/>
    <property type="match status" value="1"/>
</dbReference>
<dbReference type="SUPFAM" id="SSF46785">
    <property type="entry name" value="Winged helix' DNA-binding domain"/>
    <property type="match status" value="1"/>
</dbReference>
<evidence type="ECO:0000256" key="4">
    <source>
        <dbReference type="ARBA" id="ARBA00022898"/>
    </source>
</evidence>